<dbReference type="InterPro" id="IPR009061">
    <property type="entry name" value="DNA-bd_dom_put_sf"/>
</dbReference>
<dbReference type="EMBL" id="JACCFP010000001">
    <property type="protein sequence ID" value="NYJ01300.1"/>
    <property type="molecule type" value="Genomic_DNA"/>
</dbReference>
<dbReference type="InterPro" id="IPR047057">
    <property type="entry name" value="MerR_fam"/>
</dbReference>
<dbReference type="Gene3D" id="1.10.1660.10">
    <property type="match status" value="1"/>
</dbReference>
<organism evidence="3 4">
    <name type="scientific">Nocardioides thalensis</name>
    <dbReference type="NCBI Taxonomy" id="1914755"/>
    <lineage>
        <taxon>Bacteria</taxon>
        <taxon>Bacillati</taxon>
        <taxon>Actinomycetota</taxon>
        <taxon>Actinomycetes</taxon>
        <taxon>Propionibacteriales</taxon>
        <taxon>Nocardioidaceae</taxon>
        <taxon>Nocardioides</taxon>
    </lineage>
</organism>
<protein>
    <submittedName>
        <fullName evidence="3">DNA-binding transcriptional MerR regulator</fullName>
    </submittedName>
</protein>
<dbReference type="PANTHER" id="PTHR30204:SF97">
    <property type="entry name" value="MERR FAMILY REGULATORY PROTEIN"/>
    <property type="match status" value="1"/>
</dbReference>
<dbReference type="SMART" id="SM00422">
    <property type="entry name" value="HTH_MERR"/>
    <property type="match status" value="1"/>
</dbReference>
<name>A0A853BZC0_9ACTN</name>
<evidence type="ECO:0000313" key="3">
    <source>
        <dbReference type="EMBL" id="NYJ01300.1"/>
    </source>
</evidence>
<dbReference type="AlphaFoldDB" id="A0A853BZC0"/>
<sequence length="119" mass="13365">MRIGELAKRTNISTRMLRYYEEQGLLASERAANGYREYVEADVERATTVASLISSGLTTDLVRIVLSMDDHADEWTPTCSRTFAERLSRELTSIEDKIACLTKSRAAVRGYLEQVTVTA</sequence>
<evidence type="ECO:0000259" key="2">
    <source>
        <dbReference type="PROSITE" id="PS50937"/>
    </source>
</evidence>
<dbReference type="PANTHER" id="PTHR30204">
    <property type="entry name" value="REDOX-CYCLING DRUG-SENSING TRANSCRIPTIONAL ACTIVATOR SOXR"/>
    <property type="match status" value="1"/>
</dbReference>
<feature type="domain" description="HTH merR-type" evidence="2">
    <location>
        <begin position="1"/>
        <end position="68"/>
    </location>
</feature>
<proteinExistence type="predicted"/>
<dbReference type="PRINTS" id="PR00040">
    <property type="entry name" value="HTHMERR"/>
</dbReference>
<dbReference type="Pfam" id="PF13411">
    <property type="entry name" value="MerR_1"/>
    <property type="match status" value="1"/>
</dbReference>
<evidence type="ECO:0000313" key="4">
    <source>
        <dbReference type="Proteomes" id="UP000530424"/>
    </source>
</evidence>
<dbReference type="RefSeq" id="WP_179667799.1">
    <property type="nucleotide sequence ID" value="NZ_JACCFP010000001.1"/>
</dbReference>
<keyword evidence="1 3" id="KW-0238">DNA-binding</keyword>
<reference evidence="3 4" key="1">
    <citation type="submission" date="2020-07" db="EMBL/GenBank/DDBJ databases">
        <title>Sequencing the genomes of 1000 actinobacteria strains.</title>
        <authorList>
            <person name="Klenk H.-P."/>
        </authorList>
    </citation>
    <scope>NUCLEOTIDE SEQUENCE [LARGE SCALE GENOMIC DNA]</scope>
    <source>
        <strain evidence="3 4">DSM 103833</strain>
    </source>
</reference>
<dbReference type="Proteomes" id="UP000530424">
    <property type="component" value="Unassembled WGS sequence"/>
</dbReference>
<dbReference type="PROSITE" id="PS50937">
    <property type="entry name" value="HTH_MERR_2"/>
    <property type="match status" value="1"/>
</dbReference>
<dbReference type="SUPFAM" id="SSF46955">
    <property type="entry name" value="Putative DNA-binding domain"/>
    <property type="match status" value="1"/>
</dbReference>
<evidence type="ECO:0000256" key="1">
    <source>
        <dbReference type="ARBA" id="ARBA00023125"/>
    </source>
</evidence>
<accession>A0A853BZC0</accession>
<gene>
    <name evidence="3" type="ORF">HNR19_001998</name>
</gene>
<dbReference type="GO" id="GO:0003677">
    <property type="term" value="F:DNA binding"/>
    <property type="evidence" value="ECO:0007669"/>
    <property type="project" value="UniProtKB-KW"/>
</dbReference>
<dbReference type="InterPro" id="IPR000551">
    <property type="entry name" value="MerR-type_HTH_dom"/>
</dbReference>
<keyword evidence="4" id="KW-1185">Reference proteome</keyword>
<dbReference type="GO" id="GO:0003700">
    <property type="term" value="F:DNA-binding transcription factor activity"/>
    <property type="evidence" value="ECO:0007669"/>
    <property type="project" value="InterPro"/>
</dbReference>
<comment type="caution">
    <text evidence="3">The sequence shown here is derived from an EMBL/GenBank/DDBJ whole genome shotgun (WGS) entry which is preliminary data.</text>
</comment>
<dbReference type="PROSITE" id="PS00552">
    <property type="entry name" value="HTH_MERR_1"/>
    <property type="match status" value="1"/>
</dbReference>